<dbReference type="InterPro" id="IPR036705">
    <property type="entry name" value="Ribosyl_crysJ1_sf"/>
</dbReference>
<evidence type="ECO:0000256" key="8">
    <source>
        <dbReference type="ARBA" id="ARBA00042850"/>
    </source>
</evidence>
<dbReference type="PANTHER" id="PTHR16222">
    <property type="entry name" value="ADP-RIBOSYLGLYCOHYDROLASE"/>
    <property type="match status" value="1"/>
</dbReference>
<dbReference type="OMA" id="RAYKLFN"/>
<feature type="binding site" evidence="12">
    <location>
        <position position="464"/>
    </location>
    <ligand>
        <name>Mg(2+)</name>
        <dbReference type="ChEBI" id="CHEBI:18420"/>
        <label>1</label>
    </ligand>
</feature>
<dbReference type="PANTHER" id="PTHR16222:SF24">
    <property type="entry name" value="ADP-RIBOSYLHYDROLASE ARH3"/>
    <property type="match status" value="1"/>
</dbReference>
<evidence type="ECO:0000256" key="1">
    <source>
        <dbReference type="ARBA" id="ARBA00010702"/>
    </source>
</evidence>
<comment type="caution">
    <text evidence="13">The sequence shown here is derived from an EMBL/GenBank/DDBJ whole genome shotgun (WGS) entry which is preliminary data.</text>
</comment>
<dbReference type="AlphaFoldDB" id="X6LU14"/>
<dbReference type="GO" id="GO:0004649">
    <property type="term" value="F:poly(ADP-ribose) glycohydrolase activity"/>
    <property type="evidence" value="ECO:0007669"/>
    <property type="project" value="UniProtKB-EC"/>
</dbReference>
<evidence type="ECO:0000256" key="4">
    <source>
        <dbReference type="ARBA" id="ARBA00041057"/>
    </source>
</evidence>
<comment type="similarity">
    <text evidence="1">Belongs to the ADP-ribosylglycohydrolase family.</text>
</comment>
<feature type="binding site" evidence="12">
    <location>
        <position position="178"/>
    </location>
    <ligand>
        <name>Mg(2+)</name>
        <dbReference type="ChEBI" id="CHEBI:18420"/>
        <label>1</label>
    </ligand>
</feature>
<evidence type="ECO:0000256" key="7">
    <source>
        <dbReference type="ARBA" id="ARBA00042722"/>
    </source>
</evidence>
<feature type="binding site" evidence="12">
    <location>
        <position position="465"/>
    </location>
    <ligand>
        <name>Mg(2+)</name>
        <dbReference type="ChEBI" id="CHEBI:18420"/>
        <label>1</label>
    </ligand>
</feature>
<evidence type="ECO:0000256" key="6">
    <source>
        <dbReference type="ARBA" id="ARBA00042471"/>
    </source>
</evidence>
<dbReference type="SUPFAM" id="SSF101478">
    <property type="entry name" value="ADP-ribosylglycohydrolase"/>
    <property type="match status" value="1"/>
</dbReference>
<protein>
    <recommendedName>
        <fullName evidence="4">ADP-ribosylhydrolase ARH3</fullName>
        <ecNumber evidence="2">3.2.1.143</ecNumber>
    </recommendedName>
    <alternativeName>
        <fullName evidence="5">ADP-ribose glycohydrolase ARH3</fullName>
    </alternativeName>
    <alternativeName>
        <fullName evidence="6">ADP-ribosylhydrolase 3</fullName>
    </alternativeName>
    <alternativeName>
        <fullName evidence="9">O-acetyl-ADP-ribose deacetylase ARH3</fullName>
    </alternativeName>
    <alternativeName>
        <fullName evidence="10">Poly(ADP-ribose) glycohydrolase ARH3</fullName>
    </alternativeName>
    <alternativeName>
        <fullName evidence="8">[Protein ADP-ribosylarginine] hydrolase-like protein 2</fullName>
    </alternativeName>
    <alternativeName>
        <fullName evidence="7">[Protein ADP-ribosylserine] hydrolase</fullName>
    </alternativeName>
</protein>
<name>X6LU14_RETFI</name>
<keyword evidence="12" id="KW-0460">Magnesium</keyword>
<evidence type="ECO:0000256" key="3">
    <source>
        <dbReference type="ARBA" id="ARBA00022801"/>
    </source>
</evidence>
<dbReference type="Proteomes" id="UP000023152">
    <property type="component" value="Unassembled WGS sequence"/>
</dbReference>
<dbReference type="EMBL" id="ASPP01029675">
    <property type="protein sequence ID" value="ETO04220.1"/>
    <property type="molecule type" value="Genomic_DNA"/>
</dbReference>
<dbReference type="InterPro" id="IPR050792">
    <property type="entry name" value="ADP-ribosylglycohydrolase"/>
</dbReference>
<dbReference type="EC" id="3.2.1.143" evidence="2"/>
<keyword evidence="12" id="KW-0479">Metal-binding</keyword>
<evidence type="ECO:0000256" key="10">
    <source>
        <dbReference type="ARBA" id="ARBA00043193"/>
    </source>
</evidence>
<dbReference type="InterPro" id="IPR005502">
    <property type="entry name" value="Ribosyl_crysJ1"/>
</dbReference>
<dbReference type="OrthoDB" id="2021138at2759"/>
<organism evidence="13 14">
    <name type="scientific">Reticulomyxa filosa</name>
    <dbReference type="NCBI Taxonomy" id="46433"/>
    <lineage>
        <taxon>Eukaryota</taxon>
        <taxon>Sar</taxon>
        <taxon>Rhizaria</taxon>
        <taxon>Retaria</taxon>
        <taxon>Foraminifera</taxon>
        <taxon>Monothalamids</taxon>
        <taxon>Reticulomyxidae</taxon>
        <taxon>Reticulomyxa</taxon>
    </lineage>
</organism>
<feature type="binding site" evidence="12">
    <location>
        <position position="179"/>
    </location>
    <ligand>
        <name>Mg(2+)</name>
        <dbReference type="ChEBI" id="CHEBI:18420"/>
        <label>1</label>
    </ligand>
</feature>
<evidence type="ECO:0000256" key="5">
    <source>
        <dbReference type="ARBA" id="ARBA00042398"/>
    </source>
</evidence>
<keyword evidence="14" id="KW-1185">Reference proteome</keyword>
<evidence type="ECO:0000256" key="2">
    <source>
        <dbReference type="ARBA" id="ARBA00012255"/>
    </source>
</evidence>
<evidence type="ECO:0000256" key="9">
    <source>
        <dbReference type="ARBA" id="ARBA00043187"/>
    </source>
</evidence>
<feature type="binding site" evidence="12">
    <location>
        <position position="177"/>
    </location>
    <ligand>
        <name>Mg(2+)</name>
        <dbReference type="ChEBI" id="CHEBI:18420"/>
        <label>1</label>
    </ligand>
</feature>
<evidence type="ECO:0000313" key="13">
    <source>
        <dbReference type="EMBL" id="ETO04220.1"/>
    </source>
</evidence>
<evidence type="ECO:0000256" key="12">
    <source>
        <dbReference type="PIRSR" id="PIRSR605502-1"/>
    </source>
</evidence>
<reference evidence="13 14" key="1">
    <citation type="journal article" date="2013" name="Curr. Biol.">
        <title>The Genome of the Foraminiferan Reticulomyxa filosa.</title>
        <authorList>
            <person name="Glockner G."/>
            <person name="Hulsmann N."/>
            <person name="Schleicher M."/>
            <person name="Noegel A.A."/>
            <person name="Eichinger L."/>
            <person name="Gallinger C."/>
            <person name="Pawlowski J."/>
            <person name="Sierra R."/>
            <person name="Euteneuer U."/>
            <person name="Pillet L."/>
            <person name="Moustafa A."/>
            <person name="Platzer M."/>
            <person name="Groth M."/>
            <person name="Szafranski K."/>
            <person name="Schliwa M."/>
        </authorList>
    </citation>
    <scope>NUCLEOTIDE SEQUENCE [LARGE SCALE GENOMIC DNA]</scope>
</reference>
<gene>
    <name evidence="13" type="ORF">RFI_33178</name>
</gene>
<accession>X6LU14</accession>
<evidence type="ECO:0000256" key="11">
    <source>
        <dbReference type="ARBA" id="ARBA00049015"/>
    </source>
</evidence>
<evidence type="ECO:0000313" key="14">
    <source>
        <dbReference type="Proteomes" id="UP000023152"/>
    </source>
</evidence>
<dbReference type="Pfam" id="PF03747">
    <property type="entry name" value="ADP_ribosyl_GH"/>
    <property type="match status" value="1"/>
</dbReference>
<proteinExistence type="inferred from homology"/>
<keyword evidence="3" id="KW-0378">Hydrolase</keyword>
<dbReference type="Gene3D" id="1.10.4080.10">
    <property type="entry name" value="ADP-ribosylation/Crystallin J1"/>
    <property type="match status" value="2"/>
</dbReference>
<comment type="catalytic activity">
    <reaction evidence="11">
        <text>alpha-NAD(+) + H2O = ADP-D-ribose + nicotinamide + H(+)</text>
        <dbReference type="Rhea" id="RHEA:68792"/>
        <dbReference type="ChEBI" id="CHEBI:15377"/>
        <dbReference type="ChEBI" id="CHEBI:15378"/>
        <dbReference type="ChEBI" id="CHEBI:17154"/>
        <dbReference type="ChEBI" id="CHEBI:57967"/>
        <dbReference type="ChEBI" id="CHEBI:77017"/>
    </reaction>
</comment>
<comment type="cofactor">
    <cofactor evidence="12">
        <name>Mg(2+)</name>
        <dbReference type="ChEBI" id="CHEBI:18420"/>
    </cofactor>
    <text evidence="12">Binds 2 magnesium ions per subunit.</text>
</comment>
<feature type="binding site" evidence="12">
    <location>
        <position position="462"/>
    </location>
    <ligand>
        <name>Mg(2+)</name>
        <dbReference type="ChEBI" id="CHEBI:18420"/>
        <label>1</label>
    </ligand>
</feature>
<sequence>MAESELKNEKETLNKGMIILYKKDEGVKVVNKEQEEEKQKERKDEDGEELKILKEIITKLSVKDLYVGMHHDSNRPKNGYKLGDYTIFEHLKQKKATQFMLDEKYVQFIETATKNKAVDRCVGCMVGMPIGDAIGHPFEFIPVTLAASNSRPIFNRNSDNPWQNEVNRFRLERGQWTDDASMGLCMADSLIVYQYFNGSDLRTRFWNWWFNGYNNAFQGKKGSVGLGGNIGESIYSLELDEIPSERYEVEHNRQDSGNGLLMRLAVISIFFHKHEQLCVTEISQQQSFTTHPNIAVLVKQIETQTSAETSDKTKSNHEDKVYSHDKSIDEIELKLRDVISQSKSDVNRDWMLNAKKLVLRLIVANEPNDGKESVWNWLVFFFNYLNTLFLSQNKLLRNKPEEYNLIGSFKKRKEDKFYNSYPVDAGYFGSYCMDGLAMALHGVYHSKSFGESIERVVNLLGDADTTGSIAGQIAGSYYGYRSIISEKDSAWMFENLKNWDGYRFALSGVLCSILGTIYDHEEAKELKTKNIRGSHFNIGNKSLCKIQ</sequence>
<dbReference type="GO" id="GO:0046872">
    <property type="term" value="F:metal ion binding"/>
    <property type="evidence" value="ECO:0007669"/>
    <property type="project" value="UniProtKB-KW"/>
</dbReference>